<dbReference type="RefSeq" id="WP_102728111.1">
    <property type="nucleotide sequence ID" value="NZ_CP072027.1"/>
</dbReference>
<keyword evidence="4" id="KW-1185">Reference proteome</keyword>
<dbReference type="InterPro" id="IPR002656">
    <property type="entry name" value="Acyl_transf_3_dom"/>
</dbReference>
<protein>
    <submittedName>
        <fullName evidence="3">Acyltransferase</fullName>
    </submittedName>
</protein>
<gene>
    <name evidence="3" type="ORF">M8N44_05650</name>
</gene>
<keyword evidence="3" id="KW-0012">Acyltransferase</keyword>
<feature type="transmembrane region" description="Helical" evidence="1">
    <location>
        <begin position="82"/>
        <end position="100"/>
    </location>
</feature>
<reference evidence="3 4" key="1">
    <citation type="submission" date="2022-03" db="EMBL/GenBank/DDBJ databases">
        <title>Taxonomic description of new species and reclassification of some bacterial strains.</title>
        <authorList>
            <person name="Ndongo S."/>
        </authorList>
    </citation>
    <scope>NUCLEOTIDE SEQUENCE [LARGE SCALE GENOMIC DNA]</scope>
    <source>
        <strain evidence="3 4">Marseille-P6666</strain>
    </source>
</reference>
<comment type="caution">
    <text evidence="3">The sequence shown here is derived from an EMBL/GenBank/DDBJ whole genome shotgun (WGS) entry which is preliminary data.</text>
</comment>
<feature type="transmembrane region" description="Helical" evidence="1">
    <location>
        <begin position="120"/>
        <end position="146"/>
    </location>
</feature>
<proteinExistence type="predicted"/>
<feature type="transmembrane region" description="Helical" evidence="1">
    <location>
        <begin position="50"/>
        <end position="70"/>
    </location>
</feature>
<dbReference type="Pfam" id="PF01757">
    <property type="entry name" value="Acyl_transf_3"/>
    <property type="match status" value="1"/>
</dbReference>
<feature type="transmembrane region" description="Helical" evidence="1">
    <location>
        <begin position="291"/>
        <end position="317"/>
    </location>
</feature>
<keyword evidence="1" id="KW-0472">Membrane</keyword>
<dbReference type="PANTHER" id="PTHR37312">
    <property type="entry name" value="MEMBRANE-BOUND ACYLTRANSFERASE YKRP-RELATED"/>
    <property type="match status" value="1"/>
</dbReference>
<name>A0ABT0R7A2_9BACT</name>
<dbReference type="EMBL" id="JAMGSI010000001">
    <property type="protein sequence ID" value="MCL6656802.1"/>
    <property type="molecule type" value="Genomic_DNA"/>
</dbReference>
<feature type="transmembrane region" description="Helical" evidence="1">
    <location>
        <begin position="158"/>
        <end position="174"/>
    </location>
</feature>
<dbReference type="Proteomes" id="UP001202031">
    <property type="component" value="Unassembled WGS sequence"/>
</dbReference>
<dbReference type="InterPro" id="IPR052734">
    <property type="entry name" value="Nod_factor_acetyltransferase"/>
</dbReference>
<dbReference type="GO" id="GO:0016746">
    <property type="term" value="F:acyltransferase activity"/>
    <property type="evidence" value="ECO:0007669"/>
    <property type="project" value="UniProtKB-KW"/>
</dbReference>
<dbReference type="GeneID" id="84023335"/>
<evidence type="ECO:0000313" key="4">
    <source>
        <dbReference type="Proteomes" id="UP001202031"/>
    </source>
</evidence>
<organism evidence="3 4">
    <name type="scientific">Akkermansia massiliensis</name>
    <dbReference type="NCBI Taxonomy" id="2927224"/>
    <lineage>
        <taxon>Bacteria</taxon>
        <taxon>Pseudomonadati</taxon>
        <taxon>Verrucomicrobiota</taxon>
        <taxon>Verrucomicrobiia</taxon>
        <taxon>Verrucomicrobiales</taxon>
        <taxon>Akkermansiaceae</taxon>
        <taxon>Akkermansia</taxon>
    </lineage>
</organism>
<keyword evidence="3" id="KW-0808">Transferase</keyword>
<evidence type="ECO:0000259" key="2">
    <source>
        <dbReference type="Pfam" id="PF01757"/>
    </source>
</evidence>
<accession>A0ABT0R7A2</accession>
<feature type="transmembrane region" description="Helical" evidence="1">
    <location>
        <begin position="203"/>
        <end position="222"/>
    </location>
</feature>
<feature type="domain" description="Acyltransferase 3" evidence="2">
    <location>
        <begin position="23"/>
        <end position="308"/>
    </location>
</feature>
<feature type="transmembrane region" description="Helical" evidence="1">
    <location>
        <begin position="266"/>
        <end position="285"/>
    </location>
</feature>
<feature type="transmembrane region" description="Helical" evidence="1">
    <location>
        <begin position="26"/>
        <end position="44"/>
    </location>
</feature>
<sequence length="345" mass="37848">MQAAIDSAIPPPAAALGRGRIPQVDYLKGILITLMVLFHLSWFSTHYLDVTRYVYVFHMSGFIILSGFFANTGKTPGQFLKTWLGILAPYLVFESLYYLALSHLPASVPASNRLDPAFPAFWKALLLAPAGTYWYLYLLAVCLPVYYAVSRIPRLSPPARLAVCAALLAAVSWFNPAFQMIHAAYFLLGAFFRMTGLPILKCFFPTLWAAVPAAALCLLFPLPSRDSMLGLCLCMLTLSFLVKTCDSAGRAIRELFAYLGRNSLSIVIFSPAFTLLCKPLVPVLAFDSSRICFAALSVALVLAACLGVTRLCDALGWSRFLFLKKKMYSPLALSVEPAAPLTFPS</sequence>
<evidence type="ECO:0000256" key="1">
    <source>
        <dbReference type="SAM" id="Phobius"/>
    </source>
</evidence>
<keyword evidence="1" id="KW-1133">Transmembrane helix</keyword>
<keyword evidence="1" id="KW-0812">Transmembrane</keyword>
<dbReference type="PANTHER" id="PTHR37312:SF1">
    <property type="entry name" value="MEMBRANE-BOUND ACYLTRANSFERASE YKRP-RELATED"/>
    <property type="match status" value="1"/>
</dbReference>
<evidence type="ECO:0000313" key="3">
    <source>
        <dbReference type="EMBL" id="MCL6656802.1"/>
    </source>
</evidence>